<organism evidence="2 3">
    <name type="scientific">Vigna unguiculata</name>
    <name type="common">Cowpea</name>
    <dbReference type="NCBI Taxonomy" id="3917"/>
    <lineage>
        <taxon>Eukaryota</taxon>
        <taxon>Viridiplantae</taxon>
        <taxon>Streptophyta</taxon>
        <taxon>Embryophyta</taxon>
        <taxon>Tracheophyta</taxon>
        <taxon>Spermatophyta</taxon>
        <taxon>Magnoliopsida</taxon>
        <taxon>eudicotyledons</taxon>
        <taxon>Gunneridae</taxon>
        <taxon>Pentapetalae</taxon>
        <taxon>rosids</taxon>
        <taxon>fabids</taxon>
        <taxon>Fabales</taxon>
        <taxon>Fabaceae</taxon>
        <taxon>Papilionoideae</taxon>
        <taxon>50 kb inversion clade</taxon>
        <taxon>NPAAA clade</taxon>
        <taxon>indigoferoid/millettioid clade</taxon>
        <taxon>Phaseoleae</taxon>
        <taxon>Vigna</taxon>
    </lineage>
</organism>
<protein>
    <submittedName>
        <fullName evidence="2">Uncharacterized protein</fullName>
    </submittedName>
</protein>
<gene>
    <name evidence="2" type="ORF">DEO72_LG9g2953</name>
</gene>
<dbReference type="EMBL" id="CP039353">
    <property type="protein sequence ID" value="QCE07931.1"/>
    <property type="molecule type" value="Genomic_DNA"/>
</dbReference>
<feature type="region of interest" description="Disordered" evidence="1">
    <location>
        <begin position="1"/>
        <end position="55"/>
    </location>
</feature>
<keyword evidence="3" id="KW-1185">Reference proteome</keyword>
<dbReference type="Proteomes" id="UP000501690">
    <property type="component" value="Linkage Group LG9"/>
</dbReference>
<name>A0A4D6N4W2_VIGUN</name>
<evidence type="ECO:0000313" key="3">
    <source>
        <dbReference type="Proteomes" id="UP000501690"/>
    </source>
</evidence>
<dbReference type="AlphaFoldDB" id="A0A4D6N4W2"/>
<proteinExistence type="predicted"/>
<evidence type="ECO:0000256" key="1">
    <source>
        <dbReference type="SAM" id="MobiDB-lite"/>
    </source>
</evidence>
<evidence type="ECO:0000313" key="2">
    <source>
        <dbReference type="EMBL" id="QCE07931.1"/>
    </source>
</evidence>
<accession>A0A4D6N4W2</accession>
<reference evidence="2 3" key="1">
    <citation type="submission" date="2019-04" db="EMBL/GenBank/DDBJ databases">
        <title>An improved genome assembly and genetic linkage map for asparagus bean, Vigna unguiculata ssp. sesquipedialis.</title>
        <authorList>
            <person name="Xia Q."/>
            <person name="Zhang R."/>
            <person name="Dong Y."/>
        </authorList>
    </citation>
    <scope>NUCLEOTIDE SEQUENCE [LARGE SCALE GENOMIC DNA]</scope>
    <source>
        <tissue evidence="2">Leaf</tissue>
    </source>
</reference>
<sequence>MDHSGNIKHPNHSTVSPSISLRLRGLAQARHARSGEPPPRLGESTKGKSRSNAGSRLSEIPLAWASCLLAQKSSESPGRPFVQKLRRAPCFISPRRDGLAWARLTGLATVLHCNSHENQTKPAYEAFSYTKSKD</sequence>